<keyword evidence="6 7" id="KW-0472">Membrane</keyword>
<protein>
    <recommendedName>
        <fullName evidence="7">UPF0056 membrane protein</fullName>
    </recommendedName>
</protein>
<evidence type="ECO:0000256" key="1">
    <source>
        <dbReference type="ARBA" id="ARBA00004651"/>
    </source>
</evidence>
<keyword evidence="4 7" id="KW-0812">Transmembrane</keyword>
<name>A0A9X3E8M8_9HYPH</name>
<dbReference type="PANTHER" id="PTHR33508">
    <property type="entry name" value="UPF0056 MEMBRANE PROTEIN YHCE"/>
    <property type="match status" value="1"/>
</dbReference>
<feature type="transmembrane region" description="Helical" evidence="7">
    <location>
        <begin position="185"/>
        <end position="204"/>
    </location>
</feature>
<feature type="transmembrane region" description="Helical" evidence="7">
    <location>
        <begin position="40"/>
        <end position="59"/>
    </location>
</feature>
<evidence type="ECO:0000313" key="8">
    <source>
        <dbReference type="EMBL" id="MCX5568795.1"/>
    </source>
</evidence>
<dbReference type="AlphaFoldDB" id="A0A9X3E8M8"/>
<keyword evidence="9" id="KW-1185">Reference proteome</keyword>
<comment type="similarity">
    <text evidence="2 7">Belongs to the UPF0056 (MarC) family.</text>
</comment>
<evidence type="ECO:0000256" key="4">
    <source>
        <dbReference type="ARBA" id="ARBA00022692"/>
    </source>
</evidence>
<evidence type="ECO:0000256" key="7">
    <source>
        <dbReference type="RuleBase" id="RU362048"/>
    </source>
</evidence>
<keyword evidence="5 7" id="KW-1133">Transmembrane helix</keyword>
<keyword evidence="3" id="KW-1003">Cell membrane</keyword>
<feature type="transmembrane region" description="Helical" evidence="7">
    <location>
        <begin position="65"/>
        <end position="86"/>
    </location>
</feature>
<dbReference type="Proteomes" id="UP001144805">
    <property type="component" value="Unassembled WGS sequence"/>
</dbReference>
<evidence type="ECO:0000313" key="9">
    <source>
        <dbReference type="Proteomes" id="UP001144805"/>
    </source>
</evidence>
<dbReference type="Pfam" id="PF01914">
    <property type="entry name" value="MarC"/>
    <property type="match status" value="1"/>
</dbReference>
<feature type="transmembrane region" description="Helical" evidence="7">
    <location>
        <begin position="119"/>
        <end position="143"/>
    </location>
</feature>
<dbReference type="PANTHER" id="PTHR33508:SF1">
    <property type="entry name" value="UPF0056 MEMBRANE PROTEIN YHCE"/>
    <property type="match status" value="1"/>
</dbReference>
<reference evidence="8" key="1">
    <citation type="submission" date="2022-11" db="EMBL/GenBank/DDBJ databases">
        <title>Biodiversity and phylogenetic relationships of bacteria.</title>
        <authorList>
            <person name="Machado R.A.R."/>
            <person name="Bhat A."/>
            <person name="Loulou A."/>
            <person name="Kallel S."/>
        </authorList>
    </citation>
    <scope>NUCLEOTIDE SEQUENCE</scope>
    <source>
        <strain evidence="8">K-TC2</strain>
    </source>
</reference>
<evidence type="ECO:0000256" key="6">
    <source>
        <dbReference type="ARBA" id="ARBA00023136"/>
    </source>
</evidence>
<dbReference type="InterPro" id="IPR002771">
    <property type="entry name" value="Multi_antbiot-R_MarC"/>
</dbReference>
<dbReference type="RefSeq" id="WP_266337758.1">
    <property type="nucleotide sequence ID" value="NZ_JAPKNK010000002.1"/>
</dbReference>
<gene>
    <name evidence="8" type="ORF">OSH07_06295</name>
</gene>
<dbReference type="NCBIfam" id="TIGR00427">
    <property type="entry name" value="NAAT family transporter"/>
    <property type="match status" value="1"/>
</dbReference>
<dbReference type="GO" id="GO:0005886">
    <property type="term" value="C:plasma membrane"/>
    <property type="evidence" value="ECO:0007669"/>
    <property type="project" value="UniProtKB-SubCell"/>
</dbReference>
<comment type="subcellular location">
    <subcellularLocation>
        <location evidence="1 7">Cell membrane</location>
        <topology evidence="1 7">Multi-pass membrane protein</topology>
    </subcellularLocation>
</comment>
<sequence length="217" mass="22901">MLDYLLNALVTLFVTIDPIGLAPIFVGLTRGMTSGQRRQTAVRATLTAIAILYAFALVGEGLLNFLGISLAAFRIAGGLLLFWIGFEMVFERRDQRKLANATRAIEEEQQHDPTDVHHLAVFPLAIPLMAGPGAISATILISASAPSTIGLLGLLVIIAMLIGCCLLVFLLAGPLDRMLGNTGRIVLTRLLGVLLSALAVQFVADGVTAIARAAIGS</sequence>
<evidence type="ECO:0000256" key="5">
    <source>
        <dbReference type="ARBA" id="ARBA00022989"/>
    </source>
</evidence>
<comment type="caution">
    <text evidence="8">The sequence shown here is derived from an EMBL/GenBank/DDBJ whole genome shotgun (WGS) entry which is preliminary data.</text>
</comment>
<organism evidence="8 9">
    <name type="scientific">Kaistia nematophila</name>
    <dbReference type="NCBI Taxonomy" id="2994654"/>
    <lineage>
        <taxon>Bacteria</taxon>
        <taxon>Pseudomonadati</taxon>
        <taxon>Pseudomonadota</taxon>
        <taxon>Alphaproteobacteria</taxon>
        <taxon>Hyphomicrobiales</taxon>
        <taxon>Kaistiaceae</taxon>
        <taxon>Kaistia</taxon>
    </lineage>
</organism>
<evidence type="ECO:0000256" key="3">
    <source>
        <dbReference type="ARBA" id="ARBA00022475"/>
    </source>
</evidence>
<feature type="transmembrane region" description="Helical" evidence="7">
    <location>
        <begin position="6"/>
        <end position="28"/>
    </location>
</feature>
<feature type="transmembrane region" description="Helical" evidence="7">
    <location>
        <begin position="149"/>
        <end position="173"/>
    </location>
</feature>
<accession>A0A9X3E8M8</accession>
<evidence type="ECO:0000256" key="2">
    <source>
        <dbReference type="ARBA" id="ARBA00009784"/>
    </source>
</evidence>
<dbReference type="EMBL" id="JAPKNK010000002">
    <property type="protein sequence ID" value="MCX5568795.1"/>
    <property type="molecule type" value="Genomic_DNA"/>
</dbReference>
<proteinExistence type="inferred from homology"/>